<accession>A0AAW1GZX8</accession>
<dbReference type="EMBL" id="JBDFQZ010000014">
    <property type="protein sequence ID" value="KAK9667267.1"/>
    <property type="molecule type" value="Genomic_DNA"/>
</dbReference>
<evidence type="ECO:0000313" key="2">
    <source>
        <dbReference type="EMBL" id="KAK9667267.1"/>
    </source>
</evidence>
<gene>
    <name evidence="2" type="ORF">RND81_14G243600</name>
</gene>
<comment type="caution">
    <text evidence="2">The sequence shown here is derived from an EMBL/GenBank/DDBJ whole genome shotgun (WGS) entry which is preliminary data.</text>
</comment>
<evidence type="ECO:0000256" key="1">
    <source>
        <dbReference type="SAM" id="MobiDB-lite"/>
    </source>
</evidence>
<dbReference type="Proteomes" id="UP001443914">
    <property type="component" value="Unassembled WGS sequence"/>
</dbReference>
<evidence type="ECO:0000313" key="3">
    <source>
        <dbReference type="Proteomes" id="UP001443914"/>
    </source>
</evidence>
<sequence length="101" mass="10423">MEWFSKSKGKKSPNNHASSSPVSSPSFGASSGPAIGVPYEPPRRVGKPLDVGFTKNKNGKLVVGDVKVGQIGAKAIGTHGARIGFHSNEGGDHKVGNVTID</sequence>
<feature type="region of interest" description="Disordered" evidence="1">
    <location>
        <begin position="1"/>
        <end position="51"/>
    </location>
</feature>
<reference evidence="2" key="1">
    <citation type="submission" date="2024-03" db="EMBL/GenBank/DDBJ databases">
        <title>WGS assembly of Saponaria officinalis var. Norfolk2.</title>
        <authorList>
            <person name="Jenkins J."/>
            <person name="Shu S."/>
            <person name="Grimwood J."/>
            <person name="Barry K."/>
            <person name="Goodstein D."/>
            <person name="Schmutz J."/>
            <person name="Leebens-Mack J."/>
            <person name="Osbourn A."/>
        </authorList>
    </citation>
    <scope>NUCLEOTIDE SEQUENCE [LARGE SCALE GENOMIC DNA]</scope>
    <source>
        <strain evidence="2">JIC</strain>
    </source>
</reference>
<dbReference type="AlphaFoldDB" id="A0AAW1GZX8"/>
<feature type="compositionally biased region" description="Low complexity" evidence="1">
    <location>
        <begin position="17"/>
        <end position="36"/>
    </location>
</feature>
<organism evidence="2 3">
    <name type="scientific">Saponaria officinalis</name>
    <name type="common">Common soapwort</name>
    <name type="synonym">Lychnis saponaria</name>
    <dbReference type="NCBI Taxonomy" id="3572"/>
    <lineage>
        <taxon>Eukaryota</taxon>
        <taxon>Viridiplantae</taxon>
        <taxon>Streptophyta</taxon>
        <taxon>Embryophyta</taxon>
        <taxon>Tracheophyta</taxon>
        <taxon>Spermatophyta</taxon>
        <taxon>Magnoliopsida</taxon>
        <taxon>eudicotyledons</taxon>
        <taxon>Gunneridae</taxon>
        <taxon>Pentapetalae</taxon>
        <taxon>Caryophyllales</taxon>
        <taxon>Caryophyllaceae</taxon>
        <taxon>Caryophylleae</taxon>
        <taxon>Saponaria</taxon>
    </lineage>
</organism>
<name>A0AAW1GZX8_SAPOF</name>
<keyword evidence="3" id="KW-1185">Reference proteome</keyword>
<proteinExistence type="predicted"/>
<protein>
    <submittedName>
        <fullName evidence="2">Uncharacterized protein</fullName>
    </submittedName>
</protein>